<dbReference type="InterPro" id="IPR050738">
    <property type="entry name" value="Sulfatase"/>
</dbReference>
<dbReference type="Gene3D" id="3.30.1120.10">
    <property type="match status" value="1"/>
</dbReference>
<dbReference type="PANTHER" id="PTHR42693:SF33">
    <property type="entry name" value="ARYLSULFATASE"/>
    <property type="match status" value="1"/>
</dbReference>
<evidence type="ECO:0000259" key="5">
    <source>
        <dbReference type="Pfam" id="PF00884"/>
    </source>
</evidence>
<evidence type="ECO:0000256" key="3">
    <source>
        <dbReference type="ARBA" id="ARBA00022801"/>
    </source>
</evidence>
<keyword evidence="3" id="KW-0378">Hydrolase</keyword>
<dbReference type="Proteomes" id="UP000649232">
    <property type="component" value="Unassembled WGS sequence"/>
</dbReference>
<evidence type="ECO:0000313" key="6">
    <source>
        <dbReference type="EMBL" id="MBJ2138636.1"/>
    </source>
</evidence>
<keyword evidence="2" id="KW-0479">Metal-binding</keyword>
<comment type="similarity">
    <text evidence="1">Belongs to the sulfatase family.</text>
</comment>
<gene>
    <name evidence="6" type="ORF">JEU11_19480</name>
</gene>
<organism evidence="6 7">
    <name type="scientific">Paraglaciecola chathamensis</name>
    <dbReference type="NCBI Taxonomy" id="368405"/>
    <lineage>
        <taxon>Bacteria</taxon>
        <taxon>Pseudomonadati</taxon>
        <taxon>Pseudomonadota</taxon>
        <taxon>Gammaproteobacteria</taxon>
        <taxon>Alteromonadales</taxon>
        <taxon>Alteromonadaceae</taxon>
        <taxon>Paraglaciecola</taxon>
    </lineage>
</organism>
<dbReference type="CDD" id="cd16025">
    <property type="entry name" value="PAS_like"/>
    <property type="match status" value="1"/>
</dbReference>
<name>A0ABS0WJK0_9ALTE</name>
<comment type="caution">
    <text evidence="6">The sequence shown here is derived from an EMBL/GenBank/DDBJ whole genome shotgun (WGS) entry which is preliminary data.</text>
</comment>
<dbReference type="InterPro" id="IPR024607">
    <property type="entry name" value="Sulfatase_CS"/>
</dbReference>
<reference evidence="6 7" key="1">
    <citation type="submission" date="2020-12" db="EMBL/GenBank/DDBJ databases">
        <title>Draft genome sequences of nine environmental bacterial isolates colonizing plastic.</title>
        <authorList>
            <person name="Borre I."/>
            <person name="Sonnenschein E.C."/>
        </authorList>
    </citation>
    <scope>NUCLEOTIDE SEQUENCE [LARGE SCALE GENOMIC DNA]</scope>
    <source>
        <strain evidence="6 7">IB30</strain>
    </source>
</reference>
<dbReference type="InterPro" id="IPR000917">
    <property type="entry name" value="Sulfatase_N"/>
</dbReference>
<dbReference type="Pfam" id="PF00884">
    <property type="entry name" value="Sulfatase"/>
    <property type="match status" value="1"/>
</dbReference>
<keyword evidence="4" id="KW-0106">Calcium</keyword>
<dbReference type="RefSeq" id="WP_198825904.1">
    <property type="nucleotide sequence ID" value="NZ_JAEILT010000042.1"/>
</dbReference>
<dbReference type="PROSITE" id="PS00149">
    <property type="entry name" value="SULFATASE_2"/>
    <property type="match status" value="1"/>
</dbReference>
<accession>A0ABS0WJK0</accession>
<proteinExistence type="inferred from homology"/>
<dbReference type="Gene3D" id="3.40.720.10">
    <property type="entry name" value="Alkaline Phosphatase, subunit A"/>
    <property type="match status" value="1"/>
</dbReference>
<dbReference type="SUPFAM" id="SSF53649">
    <property type="entry name" value="Alkaline phosphatase-like"/>
    <property type="match status" value="1"/>
</dbReference>
<dbReference type="PANTHER" id="PTHR42693">
    <property type="entry name" value="ARYLSULFATASE FAMILY MEMBER"/>
    <property type="match status" value="1"/>
</dbReference>
<protein>
    <submittedName>
        <fullName evidence="6">Arylsulfatase</fullName>
    </submittedName>
</protein>
<feature type="domain" description="Sulfatase N-terminal" evidence="5">
    <location>
        <begin position="47"/>
        <end position="456"/>
    </location>
</feature>
<evidence type="ECO:0000256" key="2">
    <source>
        <dbReference type="ARBA" id="ARBA00022723"/>
    </source>
</evidence>
<dbReference type="EMBL" id="JAEILT010000042">
    <property type="protein sequence ID" value="MBJ2138636.1"/>
    <property type="molecule type" value="Genomic_DNA"/>
</dbReference>
<evidence type="ECO:0000256" key="1">
    <source>
        <dbReference type="ARBA" id="ARBA00008779"/>
    </source>
</evidence>
<evidence type="ECO:0000313" key="7">
    <source>
        <dbReference type="Proteomes" id="UP000649232"/>
    </source>
</evidence>
<evidence type="ECO:0000256" key="4">
    <source>
        <dbReference type="ARBA" id="ARBA00022837"/>
    </source>
</evidence>
<dbReference type="InterPro" id="IPR017850">
    <property type="entry name" value="Alkaline_phosphatase_core_sf"/>
</dbReference>
<sequence length="589" mass="65320">MSDSVLIRGAFIRLTKVTILASAAYSTFGLCLNQQAPPQNLVNQTKPNILLIVADDMGFSDIGSFGGEISTPNLDTLASDGGLKLTNFHVAPTCSPTRSMLMSGTYNHLAGLGAMAEWVADNQRNKPGYEGYLNERVAPLPALLKDAGYHTFMAGKWHLGMLDGQGPDSHGFDESFAMLPGAGDHYSDRGLFPFMAKTPYRENGKGVTLPEKFYSTEFYSDKAIQYIDEAIKGKEQPFFGYLAYTAPHWPLQVDKKYSDKYKGKYSAGYEHIKAARLEKLADLGLIDTHGTHGSGNACYPQWQQLSSVEQAKQARLMEIYAGMVDALDENIGRVVQHLKDIGQFDNTLIVFLSDNGADARPEQGLADEAKYVQKTFDNSMQNMGSANSFVSYGGAWAQVSNTPFSLHKGMVNEGGIRVPAIIRLPKHQTSENNESQTLTEFTSVMDLLPTFIDLAGGKLPGTEYKGREVLPVAGKSILPYLRGEQDYVHKNEAYGFSVHGRQGLQYNQWKLVRLPAPFAKGQWQLYNLDEDLGETRDLARQQPKKLREMIARWDSFAKETGVIISDKNVKTPKECLIEQRSELVSQVYE</sequence>